<keyword evidence="4" id="KW-1185">Reference proteome</keyword>
<keyword evidence="2" id="KW-0812">Transmembrane</keyword>
<dbReference type="Pfam" id="PF00674">
    <property type="entry name" value="DUP"/>
    <property type="match status" value="1"/>
</dbReference>
<feature type="transmembrane region" description="Helical" evidence="2">
    <location>
        <begin position="48"/>
        <end position="69"/>
    </location>
</feature>
<accession>A0A8J2X8Y2</accession>
<feature type="region of interest" description="Disordered" evidence="1">
    <location>
        <begin position="1"/>
        <end position="35"/>
    </location>
</feature>
<dbReference type="EMBL" id="HG316455">
    <property type="protein sequence ID" value="CDF88178.1"/>
    <property type="molecule type" value="Genomic_DNA"/>
</dbReference>
<evidence type="ECO:0000256" key="1">
    <source>
        <dbReference type="SAM" id="MobiDB-lite"/>
    </source>
</evidence>
<feature type="transmembrane region" description="Helical" evidence="2">
    <location>
        <begin position="89"/>
        <end position="110"/>
    </location>
</feature>
<gene>
    <name evidence="3" type="ORF">BN860_04082g</name>
</gene>
<evidence type="ECO:0000313" key="3">
    <source>
        <dbReference type="EMBL" id="CDF88178.1"/>
    </source>
</evidence>
<dbReference type="AlphaFoldDB" id="A0A8J2X8Y2"/>
<organism evidence="3 4">
    <name type="scientific">Zygosaccharomyces bailii (strain CLIB 213 / ATCC 58445 / CBS 680 / BCRC 21525 / NBRC 1098 / NCYC 1416 / NRRL Y-2227)</name>
    <dbReference type="NCBI Taxonomy" id="1333698"/>
    <lineage>
        <taxon>Eukaryota</taxon>
        <taxon>Fungi</taxon>
        <taxon>Dikarya</taxon>
        <taxon>Ascomycota</taxon>
        <taxon>Saccharomycotina</taxon>
        <taxon>Saccharomycetes</taxon>
        <taxon>Saccharomycetales</taxon>
        <taxon>Saccharomycetaceae</taxon>
        <taxon>Zygosaccharomyces</taxon>
    </lineage>
</organism>
<name>A0A8J2X8Y2_ZYGB2</name>
<protein>
    <submittedName>
        <fullName evidence="3">BN860_04082g1_1</fullName>
    </submittedName>
</protein>
<keyword evidence="2" id="KW-1133">Transmembrane helix</keyword>
<dbReference type="InterPro" id="IPR001142">
    <property type="entry name" value="DUP/COS"/>
</dbReference>
<feature type="compositionally biased region" description="Acidic residues" evidence="1">
    <location>
        <begin position="25"/>
        <end position="35"/>
    </location>
</feature>
<evidence type="ECO:0000256" key="2">
    <source>
        <dbReference type="SAM" id="Phobius"/>
    </source>
</evidence>
<reference evidence="4" key="1">
    <citation type="journal article" date="2013" name="Genome Announc.">
        <title>Genome sequence of the food spoilage yeast Zygosaccharomyces bailii CLIB 213(T).</title>
        <authorList>
            <person name="Galeote V."/>
            <person name="Bigey F."/>
            <person name="Devillers H."/>
            <person name="Neuveglise C."/>
            <person name="Dequin S."/>
        </authorList>
    </citation>
    <scope>NUCLEOTIDE SEQUENCE [LARGE SCALE GENOMIC DNA]</scope>
    <source>
        <strain evidence="4">CLIB 213 / ATCC 58445 / CBS 680 / CCRC 21525 / NBRC 1098 / NCYC 1416 / NRRL Y-2227</strain>
    </source>
</reference>
<proteinExistence type="predicted"/>
<sequence length="300" mass="35708">MATLNTQDSEDLEEELFREKQKELDYDDSSDEEEDEIQLPEDKFAGRVLYFLWLWIFAGGCLSTAYDLFRIVFLPYLIQEVFFKSRPWLFKWIFTLHFALLFVGYLLLWMQNNEKFVLYREEFETLLEEVAEANFLDDTLAWKRIAFRVNKQSMENGYRYTPFYSGSHCRNFFAREVVKPIVSRRFKIKHSIRGRLRYHYEVWNRDLAQEAVSSYHDDYANSRSTPNSEHMEDVPLPQIVSDIICLITLALLIELVLLMTSLCRTVYKQKFLKDYGFKGGESLKESQHLDVQYPTSARAF</sequence>
<evidence type="ECO:0000313" key="4">
    <source>
        <dbReference type="Proteomes" id="UP000019375"/>
    </source>
</evidence>
<feature type="compositionally biased region" description="Basic and acidic residues" evidence="1">
    <location>
        <begin position="15"/>
        <end position="24"/>
    </location>
</feature>
<feature type="transmembrane region" description="Helical" evidence="2">
    <location>
        <begin position="239"/>
        <end position="263"/>
    </location>
</feature>
<keyword evidence="2" id="KW-0472">Membrane</keyword>
<dbReference type="Proteomes" id="UP000019375">
    <property type="component" value="Unassembled WGS sequence"/>
</dbReference>